<dbReference type="OrthoDB" id="9784461at2"/>
<evidence type="ECO:0000259" key="6">
    <source>
        <dbReference type="Pfam" id="PF22740"/>
    </source>
</evidence>
<keyword evidence="8" id="KW-1185">Reference proteome</keyword>
<dbReference type="InterPro" id="IPR053931">
    <property type="entry name" value="RapZ_C"/>
</dbReference>
<keyword evidence="1 4" id="KW-0547">Nucleotide-binding</keyword>
<dbReference type="GO" id="GO:0005524">
    <property type="term" value="F:ATP binding"/>
    <property type="evidence" value="ECO:0007669"/>
    <property type="project" value="UniProtKB-UniRule"/>
</dbReference>
<dbReference type="Pfam" id="PF03668">
    <property type="entry name" value="RapZ-like_N"/>
    <property type="match status" value="1"/>
</dbReference>
<dbReference type="InterPro" id="IPR053930">
    <property type="entry name" value="RapZ-like_N"/>
</dbReference>
<dbReference type="Pfam" id="PF22740">
    <property type="entry name" value="PapZ_C"/>
    <property type="match status" value="1"/>
</dbReference>
<keyword evidence="2 4" id="KW-0067">ATP-binding</keyword>
<feature type="domain" description="RapZ C-terminal" evidence="6">
    <location>
        <begin position="165"/>
        <end position="287"/>
    </location>
</feature>
<dbReference type="NCBIfam" id="NF003828">
    <property type="entry name" value="PRK05416.1"/>
    <property type="match status" value="1"/>
</dbReference>
<dbReference type="RefSeq" id="WP_066066119.1">
    <property type="nucleotide sequence ID" value="NZ_CP013015.1"/>
</dbReference>
<dbReference type="EMBL" id="CP013015">
    <property type="protein sequence ID" value="AMM42247.1"/>
    <property type="molecule type" value="Genomic_DNA"/>
</dbReference>
<evidence type="ECO:0000313" key="8">
    <source>
        <dbReference type="Proteomes" id="UP000070560"/>
    </source>
</evidence>
<keyword evidence="3 4" id="KW-0342">GTP-binding</keyword>
<evidence type="ECO:0000256" key="3">
    <source>
        <dbReference type="ARBA" id="ARBA00023134"/>
    </source>
</evidence>
<gene>
    <name evidence="7" type="ORF">HS1_002465</name>
</gene>
<dbReference type="AlphaFoldDB" id="A0A7U4QMU0"/>
<dbReference type="InterPro" id="IPR005337">
    <property type="entry name" value="RapZ-like"/>
</dbReference>
<feature type="binding site" evidence="4">
    <location>
        <begin position="11"/>
        <end position="18"/>
    </location>
    <ligand>
        <name>ATP</name>
        <dbReference type="ChEBI" id="CHEBI:30616"/>
    </ligand>
</feature>
<dbReference type="PANTHER" id="PTHR30448:SF0">
    <property type="entry name" value="RNASE ADAPTER PROTEIN RAPZ"/>
    <property type="match status" value="1"/>
</dbReference>
<feature type="binding site" evidence="4">
    <location>
        <begin position="60"/>
        <end position="63"/>
    </location>
    <ligand>
        <name>GTP</name>
        <dbReference type="ChEBI" id="CHEBI:37565"/>
    </ligand>
</feature>
<dbReference type="InterPro" id="IPR027417">
    <property type="entry name" value="P-loop_NTPase"/>
</dbReference>
<dbReference type="KEGG" id="daw:HS1_002465"/>
<dbReference type="PANTHER" id="PTHR30448">
    <property type="entry name" value="RNASE ADAPTER PROTEIN RAPZ"/>
    <property type="match status" value="1"/>
</dbReference>
<dbReference type="PIRSF" id="PIRSF005052">
    <property type="entry name" value="P-loopkin"/>
    <property type="match status" value="1"/>
</dbReference>
<evidence type="ECO:0000313" key="7">
    <source>
        <dbReference type="EMBL" id="AMM42247.1"/>
    </source>
</evidence>
<evidence type="ECO:0000259" key="5">
    <source>
        <dbReference type="Pfam" id="PF03668"/>
    </source>
</evidence>
<reference evidence="7 8" key="1">
    <citation type="submission" date="2015-10" db="EMBL/GenBank/DDBJ databases">
        <title>Candidatus Desulfofervidus auxilii, a hydrogenotrophic sulfate-reducing bacterium involved in the thermophilic anaerobic oxidation of methane.</title>
        <authorList>
            <person name="Krukenberg V."/>
            <person name="Richter M."/>
            <person name="Wegener G."/>
        </authorList>
    </citation>
    <scope>NUCLEOTIDE SEQUENCE [LARGE SCALE GENOMIC DNA]</scope>
    <source>
        <strain evidence="7 8">HS1</strain>
    </source>
</reference>
<evidence type="ECO:0000256" key="4">
    <source>
        <dbReference type="HAMAP-Rule" id="MF_00636"/>
    </source>
</evidence>
<evidence type="ECO:0000256" key="1">
    <source>
        <dbReference type="ARBA" id="ARBA00022741"/>
    </source>
</evidence>
<dbReference type="Proteomes" id="UP000070560">
    <property type="component" value="Chromosome"/>
</dbReference>
<protein>
    <submittedName>
        <fullName evidence="7">GlmZ(SRNA)-inactivating NTPase</fullName>
    </submittedName>
</protein>
<dbReference type="SUPFAM" id="SSF52540">
    <property type="entry name" value="P-loop containing nucleoside triphosphate hydrolases"/>
    <property type="match status" value="1"/>
</dbReference>
<dbReference type="HAMAP" id="MF_00636">
    <property type="entry name" value="RapZ_like"/>
    <property type="match status" value="1"/>
</dbReference>
<dbReference type="GO" id="GO:0005525">
    <property type="term" value="F:GTP binding"/>
    <property type="evidence" value="ECO:0007669"/>
    <property type="project" value="UniProtKB-UniRule"/>
</dbReference>
<name>A0A7U4QMU0_DESA2</name>
<sequence>MSLSKLIVVTGTSGSGKTTALKTFEDLGFFCVDNLPPSLLPKFLELAQNSQAEKIALGIDIREREFTSQGEPIFQNIFQLGSNVDILFLDAQDEVLIRRFKETRRKHPLTQKGKGLKESIGEERVYLEEIRKTATQIIDTTFFNVHDLKRWIEARYAQNALRHINIHVISFSFKFGIPLEADLVFDVRFLPNPYFVSELKELNGRHNQVKIFMEKSKELKIFMEKLLDLLRFLMPLYKQEGKHYLNIAIGCTGGKHRSVFVAEKLIETLKQEFNKEFYISLLHRDIERK</sequence>
<accession>A0A7U4QMU0</accession>
<feature type="domain" description="RapZ-like N-terminal" evidence="5">
    <location>
        <begin position="5"/>
        <end position="159"/>
    </location>
</feature>
<organism evidence="7 8">
    <name type="scientific">Desulfofervidus auxilii</name>
    <dbReference type="NCBI Taxonomy" id="1621989"/>
    <lineage>
        <taxon>Bacteria</taxon>
        <taxon>Pseudomonadati</taxon>
        <taxon>Thermodesulfobacteriota</taxon>
        <taxon>Candidatus Desulfofervidia</taxon>
        <taxon>Candidatus Desulfofervidales</taxon>
        <taxon>Candidatus Desulfofervidaceae</taxon>
        <taxon>Candidatus Desulfofervidus</taxon>
    </lineage>
</organism>
<evidence type="ECO:0000256" key="2">
    <source>
        <dbReference type="ARBA" id="ARBA00022840"/>
    </source>
</evidence>
<proteinExistence type="inferred from homology"/>